<dbReference type="SUPFAM" id="SSF102645">
    <property type="entry name" value="CoaB-like"/>
    <property type="match status" value="1"/>
</dbReference>
<evidence type="ECO:0000259" key="2">
    <source>
        <dbReference type="Pfam" id="PF04127"/>
    </source>
</evidence>
<dbReference type="Pfam" id="PF04127">
    <property type="entry name" value="DFP"/>
    <property type="match status" value="1"/>
</dbReference>
<dbReference type="eggNOG" id="KOG2728">
    <property type="taxonomic scope" value="Eukaryota"/>
</dbReference>
<dbReference type="InterPro" id="IPR007085">
    <property type="entry name" value="DNA/pantothenate-metab_flavo_C"/>
</dbReference>
<comment type="similarity">
    <text evidence="1">Belongs to the PPC synthetase family.</text>
</comment>
<gene>
    <name evidence="3" type="ORF">SPOG_00886</name>
</gene>
<dbReference type="GO" id="GO:0005634">
    <property type="term" value="C:nucleus"/>
    <property type="evidence" value="ECO:0007669"/>
    <property type="project" value="EnsemblFungi"/>
</dbReference>
<reference evidence="3 4" key="1">
    <citation type="journal article" date="2011" name="Science">
        <title>Comparative functional genomics of the fission yeasts.</title>
        <authorList>
            <person name="Rhind N."/>
            <person name="Chen Z."/>
            <person name="Yassour M."/>
            <person name="Thompson D.A."/>
            <person name="Haas B.J."/>
            <person name="Habib N."/>
            <person name="Wapinski I."/>
            <person name="Roy S."/>
            <person name="Lin M.F."/>
            <person name="Heiman D.I."/>
            <person name="Young S.K."/>
            <person name="Furuya K."/>
            <person name="Guo Y."/>
            <person name="Pidoux A."/>
            <person name="Chen H.M."/>
            <person name="Robbertse B."/>
            <person name="Goldberg J.M."/>
            <person name="Aoki K."/>
            <person name="Bayne E.H."/>
            <person name="Berlin A.M."/>
            <person name="Desjardins C.A."/>
            <person name="Dobbs E."/>
            <person name="Dukaj L."/>
            <person name="Fan L."/>
            <person name="FitzGerald M.G."/>
            <person name="French C."/>
            <person name="Gujja S."/>
            <person name="Hansen K."/>
            <person name="Keifenheim D."/>
            <person name="Levin J.Z."/>
            <person name="Mosher R.A."/>
            <person name="Mueller C.A."/>
            <person name="Pfiffner J."/>
            <person name="Priest M."/>
            <person name="Russ C."/>
            <person name="Smialowska A."/>
            <person name="Swoboda P."/>
            <person name="Sykes S.M."/>
            <person name="Vaughn M."/>
            <person name="Vengrova S."/>
            <person name="Yoder R."/>
            <person name="Zeng Q."/>
            <person name="Allshire R."/>
            <person name="Baulcombe D."/>
            <person name="Birren B.W."/>
            <person name="Brown W."/>
            <person name="Ekwall K."/>
            <person name="Kellis M."/>
            <person name="Leatherwood J."/>
            <person name="Levin H."/>
            <person name="Margalit H."/>
            <person name="Martienssen R."/>
            <person name="Nieduszynski C.A."/>
            <person name="Spatafora J.W."/>
            <person name="Friedman N."/>
            <person name="Dalgaard J.Z."/>
            <person name="Baumann P."/>
            <person name="Niki H."/>
            <person name="Regev A."/>
            <person name="Nusbaum C."/>
        </authorList>
    </citation>
    <scope>NUCLEOTIDE SEQUENCE [LARGE SCALE GENOMIC DNA]</scope>
    <source>
        <strain evidence="4">OY26 / ATCC MYA-4695 / CBS 11777 / NBRC 106824 / NRRL Y48691</strain>
    </source>
</reference>
<dbReference type="GO" id="GO:1990143">
    <property type="term" value="C:CoA-synthesizing protein complex"/>
    <property type="evidence" value="ECO:0007669"/>
    <property type="project" value="EnsemblFungi"/>
</dbReference>
<evidence type="ECO:0000256" key="1">
    <source>
        <dbReference type="ARBA" id="ARBA00005703"/>
    </source>
</evidence>
<accession>S9X9Y1</accession>
<dbReference type="GO" id="GO:0004632">
    <property type="term" value="F:phosphopantothenate--cysteine ligase activity"/>
    <property type="evidence" value="ECO:0007669"/>
    <property type="project" value="EnsemblFungi"/>
</dbReference>
<dbReference type="Proteomes" id="UP000015464">
    <property type="component" value="Unassembled WGS sequence"/>
</dbReference>
<organism evidence="3 4">
    <name type="scientific">Schizosaccharomyces cryophilus (strain OY26 / ATCC MYA-4695 / CBS 11777 / NBRC 106824 / NRRL Y48691)</name>
    <name type="common">Fission yeast</name>
    <dbReference type="NCBI Taxonomy" id="653667"/>
    <lineage>
        <taxon>Eukaryota</taxon>
        <taxon>Fungi</taxon>
        <taxon>Dikarya</taxon>
        <taxon>Ascomycota</taxon>
        <taxon>Taphrinomycotina</taxon>
        <taxon>Schizosaccharomycetes</taxon>
        <taxon>Schizosaccharomycetales</taxon>
        <taxon>Schizosaccharomycetaceae</taxon>
        <taxon>Schizosaccharomyces</taxon>
    </lineage>
</organism>
<protein>
    <submittedName>
        <fullName evidence="3">Phosphopantothenate-cysteine ligase</fullName>
    </submittedName>
</protein>
<dbReference type="GeneID" id="25035217"/>
<dbReference type="OMA" id="LERYQHH"/>
<dbReference type="GO" id="GO:0015937">
    <property type="term" value="P:coenzyme A biosynthetic process"/>
    <property type="evidence" value="ECO:0007669"/>
    <property type="project" value="EnsemblFungi"/>
</dbReference>
<dbReference type="InterPro" id="IPR035929">
    <property type="entry name" value="CoaB-like_sf"/>
</dbReference>
<dbReference type="PANTHER" id="PTHR12290">
    <property type="entry name" value="CORNICHON-RELATED"/>
    <property type="match status" value="1"/>
</dbReference>
<dbReference type="OrthoDB" id="70224at2759"/>
<sequence>MEGEDAMRFFIENPAPSTLVDVENKVNKFIDLQPKDRNIVLVTSGGTLVPLEKNMVRYIDNFSAGNRGAASAEYFCKSGYAVIFLYRNYGMKPFVRHFEGPWTGIFTKKSVGSSSSWEIKDSLRNVLNNSLENLELMNERNQLLCLPYTTLTEYVWYLRTVAECLKCIRSRALFYLAAAVSDFHIPSQDMSEHKIQSGAGKDKLELTMRPVPKFLRYLVDSWAPEALIISFKLETDENILIDKARTALHRYNHQLVIANLLSTRRRSVAFVTLDSVAWLHLSDEDLRNGVEIEDYIVSRCVQLHKAA</sequence>
<proteinExistence type="inferred from homology"/>
<keyword evidence="3" id="KW-0436">Ligase</keyword>
<dbReference type="STRING" id="653667.S9X9Y1"/>
<dbReference type="HOGENOM" id="CLU_042326_2_0_1"/>
<dbReference type="GO" id="GO:1990181">
    <property type="term" value="P:acetyl-CoA biosynthetic process from pantothenate"/>
    <property type="evidence" value="ECO:0007669"/>
    <property type="project" value="EnsemblFungi"/>
</dbReference>
<dbReference type="RefSeq" id="XP_013024517.1">
    <property type="nucleotide sequence ID" value="XM_013169063.1"/>
</dbReference>
<evidence type="ECO:0000313" key="3">
    <source>
        <dbReference type="EMBL" id="EPY50571.1"/>
    </source>
</evidence>
<feature type="domain" description="DNA/pantothenate metabolism flavoprotein C-terminal" evidence="2">
    <location>
        <begin position="163"/>
        <end position="265"/>
    </location>
</feature>
<dbReference type="GO" id="GO:0005737">
    <property type="term" value="C:cytoplasm"/>
    <property type="evidence" value="ECO:0007669"/>
    <property type="project" value="EnsemblFungi"/>
</dbReference>
<keyword evidence="4" id="KW-1185">Reference proteome</keyword>
<evidence type="ECO:0000313" key="4">
    <source>
        <dbReference type="Proteomes" id="UP000015464"/>
    </source>
</evidence>
<name>S9X9Y1_SCHCR</name>
<dbReference type="Gene3D" id="3.40.50.10300">
    <property type="entry name" value="CoaB-like"/>
    <property type="match status" value="1"/>
</dbReference>
<dbReference type="EMBL" id="KE546992">
    <property type="protein sequence ID" value="EPY50571.1"/>
    <property type="molecule type" value="Genomic_DNA"/>
</dbReference>
<dbReference type="AlphaFoldDB" id="S9X9Y1"/>